<reference evidence="2" key="1">
    <citation type="journal article" date="2021" name="Vet Sci">
        <title>O-Serogroups and Pathovirotypes of Escherichia coli Isolated from Post-Weaning Piglets Showing Diarrhoea and/or Oedema in South Korea.</title>
        <authorList>
            <person name="Byun J.W."/>
            <person name="Moon B.Y."/>
            <person name="Do K.H."/>
            <person name="Lee K."/>
            <person name="Lee H.Y."/>
            <person name="Kim W.I."/>
            <person name="So B."/>
            <person name="Lee W.K."/>
        </authorList>
    </citation>
    <scope>NUCLEOTIDE SEQUENCE</scope>
    <source>
        <strain evidence="2">84/14</strain>
    </source>
</reference>
<feature type="non-terminal residue" evidence="2">
    <location>
        <position position="1"/>
    </location>
</feature>
<evidence type="ECO:0000313" key="3">
    <source>
        <dbReference type="Proteomes" id="UP001077788"/>
    </source>
</evidence>
<feature type="compositionally biased region" description="Polar residues" evidence="1">
    <location>
        <begin position="41"/>
        <end position="68"/>
    </location>
</feature>
<proteinExistence type="predicted"/>
<feature type="compositionally biased region" description="Basic and acidic residues" evidence="1">
    <location>
        <begin position="24"/>
        <end position="40"/>
    </location>
</feature>
<accession>A0A9Q4DK83</accession>
<feature type="compositionally biased region" description="Polar residues" evidence="1">
    <location>
        <begin position="1"/>
        <end position="20"/>
    </location>
</feature>
<feature type="region of interest" description="Disordered" evidence="1">
    <location>
        <begin position="1"/>
        <end position="68"/>
    </location>
</feature>
<comment type="caution">
    <text evidence="2">The sequence shown here is derived from an EMBL/GenBank/DDBJ whole genome shotgun (WGS) entry which is preliminary data.</text>
</comment>
<dbReference type="EMBL" id="JAPQFC010001285">
    <property type="protein sequence ID" value="MCY6525084.1"/>
    <property type="molecule type" value="Genomic_DNA"/>
</dbReference>
<gene>
    <name evidence="2" type="ORF">OYG11_12870</name>
</gene>
<name>A0A9Q4DK83_ACTPL</name>
<organism evidence="2 3">
    <name type="scientific">Actinobacillus pleuropneumoniae</name>
    <name type="common">Haemophilus pleuropneumoniae</name>
    <dbReference type="NCBI Taxonomy" id="715"/>
    <lineage>
        <taxon>Bacteria</taxon>
        <taxon>Pseudomonadati</taxon>
        <taxon>Pseudomonadota</taxon>
        <taxon>Gammaproteobacteria</taxon>
        <taxon>Pasteurellales</taxon>
        <taxon>Pasteurellaceae</taxon>
        <taxon>Actinobacillus</taxon>
    </lineage>
</organism>
<evidence type="ECO:0000256" key="1">
    <source>
        <dbReference type="SAM" id="MobiDB-lite"/>
    </source>
</evidence>
<sequence length="68" mass="7382">FHNNGLLNHTTKSSPINLVSNAYKENHSAERKDSNTKKETLGSQVGPNPESYGSSKNSELISNLTASH</sequence>
<dbReference type="Proteomes" id="UP001077788">
    <property type="component" value="Unassembled WGS sequence"/>
</dbReference>
<evidence type="ECO:0000313" key="2">
    <source>
        <dbReference type="EMBL" id="MCY6525084.1"/>
    </source>
</evidence>
<protein>
    <submittedName>
        <fullName evidence="2">Uncharacterized protein</fullName>
    </submittedName>
</protein>
<dbReference type="AlphaFoldDB" id="A0A9Q4DK83"/>
<reference evidence="2" key="2">
    <citation type="submission" date="2022-12" db="EMBL/GenBank/DDBJ databases">
        <authorList>
            <person name="Kardos G."/>
            <person name="Sarkozi R."/>
            <person name="Laczko L."/>
            <person name="Marton S."/>
            <person name="Makrai L."/>
            <person name="Banyai K."/>
            <person name="Fodor L."/>
        </authorList>
    </citation>
    <scope>NUCLEOTIDE SEQUENCE</scope>
    <source>
        <strain evidence="2">84/14</strain>
    </source>
</reference>
<dbReference type="RefSeq" id="WP_267992460.1">
    <property type="nucleotide sequence ID" value="NZ_JAPQFC010001285.1"/>
</dbReference>